<dbReference type="GO" id="GO:0035869">
    <property type="term" value="C:ciliary transition zone"/>
    <property type="evidence" value="ECO:0007669"/>
    <property type="project" value="TreeGrafter"/>
</dbReference>
<keyword evidence="4 12" id="KW-0812">Transmembrane</keyword>
<feature type="transmembrane region" description="Helical" evidence="12">
    <location>
        <begin position="277"/>
        <end position="299"/>
    </location>
</feature>
<comment type="subcellular location">
    <subcellularLocation>
        <location evidence="1">Cell projection</location>
        <location evidence="1">Cilium</location>
    </subcellularLocation>
    <subcellularLocation>
        <location evidence="2">Membrane</location>
        <topology evidence="2">Multi-pass membrane protein</topology>
    </subcellularLocation>
</comment>
<evidence type="ECO:0000256" key="2">
    <source>
        <dbReference type="ARBA" id="ARBA00004141"/>
    </source>
</evidence>
<evidence type="ECO:0000256" key="7">
    <source>
        <dbReference type="ARBA" id="ARBA00023069"/>
    </source>
</evidence>
<feature type="transmembrane region" description="Helical" evidence="12">
    <location>
        <begin position="152"/>
        <end position="173"/>
    </location>
</feature>
<comment type="function">
    <text evidence="10">Component of the transition zone in primary cilia. Required for ciliogenesis.</text>
</comment>
<dbReference type="GO" id="GO:0016020">
    <property type="term" value="C:membrane"/>
    <property type="evidence" value="ECO:0007669"/>
    <property type="project" value="UniProtKB-SubCell"/>
</dbReference>
<evidence type="ECO:0000256" key="11">
    <source>
        <dbReference type="SAM" id="MobiDB-lite"/>
    </source>
</evidence>
<dbReference type="Proteomes" id="UP000499080">
    <property type="component" value="Unassembled WGS sequence"/>
</dbReference>
<evidence type="ECO:0000313" key="14">
    <source>
        <dbReference type="Proteomes" id="UP000499080"/>
    </source>
</evidence>
<dbReference type="GO" id="GO:0060271">
    <property type="term" value="P:cilium assembly"/>
    <property type="evidence" value="ECO:0007669"/>
    <property type="project" value="TreeGrafter"/>
</dbReference>
<reference evidence="13 14" key="1">
    <citation type="journal article" date="2019" name="Sci. Rep.">
        <title>Orb-weaving spider Araneus ventricosus genome elucidates the spidroin gene catalogue.</title>
        <authorList>
            <person name="Kono N."/>
            <person name="Nakamura H."/>
            <person name="Ohtoshi R."/>
            <person name="Moran D.A.P."/>
            <person name="Shinohara A."/>
            <person name="Yoshida Y."/>
            <person name="Fujiwara M."/>
            <person name="Mori M."/>
            <person name="Tomita M."/>
            <person name="Arakawa K."/>
        </authorList>
    </citation>
    <scope>NUCLEOTIDE SEQUENCE [LARGE SCALE GENOMIC DNA]</scope>
</reference>
<keyword evidence="14" id="KW-1185">Reference proteome</keyword>
<keyword evidence="6 12" id="KW-1133">Transmembrane helix</keyword>
<feature type="transmembrane region" description="Helical" evidence="12">
    <location>
        <begin position="231"/>
        <end position="250"/>
    </location>
</feature>
<evidence type="ECO:0000256" key="3">
    <source>
        <dbReference type="ARBA" id="ARBA00008783"/>
    </source>
</evidence>
<feature type="region of interest" description="Disordered" evidence="11">
    <location>
        <begin position="1"/>
        <end position="44"/>
    </location>
</feature>
<dbReference type="PANTHER" id="PTHR28388:SF1">
    <property type="entry name" value="TRANSMEMBRANE PROTEIN 237"/>
    <property type="match status" value="1"/>
</dbReference>
<evidence type="ECO:0000256" key="12">
    <source>
        <dbReference type="SAM" id="Phobius"/>
    </source>
</evidence>
<evidence type="ECO:0000256" key="8">
    <source>
        <dbReference type="ARBA" id="ARBA00023136"/>
    </source>
</evidence>
<comment type="similarity">
    <text evidence="3">Belongs to the TMEM237 family.</text>
</comment>
<dbReference type="OrthoDB" id="550113at2759"/>
<accession>A0A4Y2IAN4</accession>
<evidence type="ECO:0000256" key="1">
    <source>
        <dbReference type="ARBA" id="ARBA00004138"/>
    </source>
</evidence>
<dbReference type="Pfam" id="PF15383">
    <property type="entry name" value="TMEM237"/>
    <property type="match status" value="1"/>
</dbReference>
<feature type="compositionally biased region" description="Low complexity" evidence="11">
    <location>
        <begin position="24"/>
        <end position="42"/>
    </location>
</feature>
<evidence type="ECO:0000313" key="13">
    <source>
        <dbReference type="EMBL" id="GBM74116.1"/>
    </source>
</evidence>
<keyword evidence="8 12" id="KW-0472">Membrane</keyword>
<dbReference type="InterPro" id="IPR029409">
    <property type="entry name" value="TMEM237"/>
</dbReference>
<feature type="region of interest" description="Disordered" evidence="11">
    <location>
        <begin position="57"/>
        <end position="76"/>
    </location>
</feature>
<feature type="transmembrane region" description="Helical" evidence="12">
    <location>
        <begin position="193"/>
        <end position="210"/>
    </location>
</feature>
<evidence type="ECO:0000256" key="10">
    <source>
        <dbReference type="ARBA" id="ARBA00025631"/>
    </source>
</evidence>
<evidence type="ECO:0000256" key="5">
    <source>
        <dbReference type="ARBA" id="ARBA00022794"/>
    </source>
</evidence>
<evidence type="ECO:0000256" key="4">
    <source>
        <dbReference type="ARBA" id="ARBA00022692"/>
    </source>
</evidence>
<sequence>MSSTSIARQNRRKRQRQLPPLPGSESTRSNVISSSSSNPSGSQMGLYEYTLSIKSDQTDQEANVNDSENKVNNPGVNGSYSDTTGCSFIKCDVSSRPIGKVFIEDERGFKAIDVNNLFQTSNNDSSQESALKVESAIDLAHKAERCFHNFSFLCHGLLGGMSFLETLFLIHLISTSFEQEESLKHFRFLSQPVHNLFNFLCIICCVSVFDRYDIGNLKQFFNYLKKCKLKCIVIIIYPMCLLLSFSTANVDEKLCLPDKNSTILESFKFDDAENELFYWKTLSISKCVGAFLAWIIVSLEPNHNLFLRNLKNVLQGNQANAE</sequence>
<dbReference type="EMBL" id="BGPR01002475">
    <property type="protein sequence ID" value="GBM74116.1"/>
    <property type="molecule type" value="Genomic_DNA"/>
</dbReference>
<evidence type="ECO:0000256" key="9">
    <source>
        <dbReference type="ARBA" id="ARBA00023273"/>
    </source>
</evidence>
<dbReference type="PANTHER" id="PTHR28388">
    <property type="entry name" value="TRANSMEMBRANE PROTEIN 237"/>
    <property type="match status" value="1"/>
</dbReference>
<comment type="caution">
    <text evidence="13">The sequence shown here is derived from an EMBL/GenBank/DDBJ whole genome shotgun (WGS) entry which is preliminary data.</text>
</comment>
<keyword evidence="7" id="KW-0969">Cilium</keyword>
<evidence type="ECO:0000256" key="6">
    <source>
        <dbReference type="ARBA" id="ARBA00022989"/>
    </source>
</evidence>
<gene>
    <name evidence="13" type="ORF">AVEN_144111_1</name>
</gene>
<proteinExistence type="inferred from homology"/>
<keyword evidence="9" id="KW-0966">Cell projection</keyword>
<protein>
    <submittedName>
        <fullName evidence="13">Uncharacterized protein</fullName>
    </submittedName>
</protein>
<dbReference type="AlphaFoldDB" id="A0A4Y2IAN4"/>
<organism evidence="13 14">
    <name type="scientific">Araneus ventricosus</name>
    <name type="common">Orbweaver spider</name>
    <name type="synonym">Epeira ventricosa</name>
    <dbReference type="NCBI Taxonomy" id="182803"/>
    <lineage>
        <taxon>Eukaryota</taxon>
        <taxon>Metazoa</taxon>
        <taxon>Ecdysozoa</taxon>
        <taxon>Arthropoda</taxon>
        <taxon>Chelicerata</taxon>
        <taxon>Arachnida</taxon>
        <taxon>Araneae</taxon>
        <taxon>Araneomorphae</taxon>
        <taxon>Entelegynae</taxon>
        <taxon>Araneoidea</taxon>
        <taxon>Araneidae</taxon>
        <taxon>Araneus</taxon>
    </lineage>
</organism>
<keyword evidence="5" id="KW-0970">Cilium biogenesis/degradation</keyword>
<name>A0A4Y2IAN4_ARAVE</name>